<feature type="region of interest" description="Disordered" evidence="1">
    <location>
        <begin position="33"/>
        <end position="57"/>
    </location>
</feature>
<dbReference type="AlphaFoldDB" id="A0A6N9V9M3"/>
<accession>A0A6N9V9M3</accession>
<sequence length="70" mass="7185">MSATPRTRRRTWRLVTGTVSLAAVGALVAAMPAGAHGKSGHGGGHDHGKPGHGHGRTVDVQLLSFNDLHG</sequence>
<dbReference type="EMBL" id="JAAGME010000552">
    <property type="protein sequence ID" value="NEB67938.1"/>
    <property type="molecule type" value="Genomic_DNA"/>
</dbReference>
<keyword evidence="2" id="KW-0732">Signal</keyword>
<protein>
    <submittedName>
        <fullName evidence="3">Bifunctional metallophosphatase/5'-nucleotidase</fullName>
    </submittedName>
</protein>
<feature type="non-terminal residue" evidence="3">
    <location>
        <position position="70"/>
    </location>
</feature>
<dbReference type="Proteomes" id="UP000471648">
    <property type="component" value="Unassembled WGS sequence"/>
</dbReference>
<organism evidence="3 4">
    <name type="scientific">Streptomyces microflavus</name>
    <name type="common">Streptomyces lipmanii</name>
    <dbReference type="NCBI Taxonomy" id="1919"/>
    <lineage>
        <taxon>Bacteria</taxon>
        <taxon>Bacillati</taxon>
        <taxon>Actinomycetota</taxon>
        <taxon>Actinomycetes</taxon>
        <taxon>Kitasatosporales</taxon>
        <taxon>Streptomycetaceae</taxon>
        <taxon>Streptomyces</taxon>
    </lineage>
</organism>
<feature type="chain" id="PRO_5027041956" evidence="2">
    <location>
        <begin position="36"/>
        <end position="70"/>
    </location>
</feature>
<evidence type="ECO:0000313" key="4">
    <source>
        <dbReference type="Proteomes" id="UP000471648"/>
    </source>
</evidence>
<gene>
    <name evidence="3" type="ORF">G3I39_12905</name>
</gene>
<evidence type="ECO:0000313" key="3">
    <source>
        <dbReference type="EMBL" id="NEB67938.1"/>
    </source>
</evidence>
<evidence type="ECO:0000256" key="2">
    <source>
        <dbReference type="SAM" id="SignalP"/>
    </source>
</evidence>
<evidence type="ECO:0000256" key="1">
    <source>
        <dbReference type="SAM" id="MobiDB-lite"/>
    </source>
</evidence>
<name>A0A6N9V9M3_STRMI</name>
<comment type="caution">
    <text evidence="3">The sequence shown here is derived from an EMBL/GenBank/DDBJ whole genome shotgun (WGS) entry which is preliminary data.</text>
</comment>
<proteinExistence type="predicted"/>
<feature type="signal peptide" evidence="2">
    <location>
        <begin position="1"/>
        <end position="35"/>
    </location>
</feature>
<reference evidence="3 4" key="1">
    <citation type="submission" date="2020-01" db="EMBL/GenBank/DDBJ databases">
        <title>Insect and environment-associated Actinomycetes.</title>
        <authorList>
            <person name="Currrie C."/>
            <person name="Chevrette M."/>
            <person name="Carlson C."/>
            <person name="Stubbendieck R."/>
            <person name="Wendt-Pienkowski E."/>
        </authorList>
    </citation>
    <scope>NUCLEOTIDE SEQUENCE [LARGE SCALE GENOMIC DNA]</scope>
    <source>
        <strain evidence="3 4">SID14438</strain>
    </source>
</reference>